<keyword evidence="1" id="KW-1133">Transmembrane helix</keyword>
<evidence type="ECO:0000256" key="1">
    <source>
        <dbReference type="SAM" id="Phobius"/>
    </source>
</evidence>
<gene>
    <name evidence="2" type="ORF">A9C19_13360</name>
</gene>
<feature type="transmembrane region" description="Helical" evidence="1">
    <location>
        <begin position="29"/>
        <end position="46"/>
    </location>
</feature>
<reference evidence="2 3" key="1">
    <citation type="journal article" date="2016" name="Sci. Rep.">
        <title>Complete genome sequence and transcriptomic analysis of a novel marine strain Bacillus weihaiensis reveals the mechanism of brown algae degradation.</title>
        <authorList>
            <person name="Zhu Y."/>
            <person name="Chen P."/>
            <person name="Bao Y."/>
            <person name="Men Y."/>
            <person name="Zeng Y."/>
            <person name="Yang J."/>
            <person name="Sun J."/>
            <person name="Sun Y."/>
        </authorList>
    </citation>
    <scope>NUCLEOTIDE SEQUENCE [LARGE SCALE GENOMIC DNA]</scope>
    <source>
        <strain evidence="2 3">Alg07</strain>
    </source>
</reference>
<keyword evidence="1" id="KW-0472">Membrane</keyword>
<sequence length="122" mass="13909">MGTVLWIIYLGILGAAAIGFLLKGKYKTVYLKLDFVVSVIAWIGLFGFVTDMNLLTPLVWKIVFVCALLWDVCFGIFFNKMNGEDVEEMKELSLFAKRVITFFTMLVLLGPLYVGLFHYAFF</sequence>
<organism evidence="2 3">
    <name type="scientific">Bacillus weihaiensis</name>
    <dbReference type="NCBI Taxonomy" id="1547283"/>
    <lineage>
        <taxon>Bacteria</taxon>
        <taxon>Bacillati</taxon>
        <taxon>Bacillota</taxon>
        <taxon>Bacilli</taxon>
        <taxon>Bacillales</taxon>
        <taxon>Bacillaceae</taxon>
        <taxon>Bacillus</taxon>
    </lineage>
</organism>
<evidence type="ECO:0000313" key="2">
    <source>
        <dbReference type="EMBL" id="APH05658.1"/>
    </source>
</evidence>
<accession>A0A1L3MTI2</accession>
<protein>
    <submittedName>
        <fullName evidence="2">Uncharacterized protein</fullName>
    </submittedName>
</protein>
<proteinExistence type="predicted"/>
<dbReference type="EMBL" id="CP016020">
    <property type="protein sequence ID" value="APH05658.1"/>
    <property type="molecule type" value="Genomic_DNA"/>
</dbReference>
<dbReference type="KEGG" id="bwh:A9C19_13360"/>
<dbReference type="OrthoDB" id="2427663at2"/>
<keyword evidence="3" id="KW-1185">Reference proteome</keyword>
<feature type="transmembrane region" description="Helical" evidence="1">
    <location>
        <begin position="58"/>
        <end position="78"/>
    </location>
</feature>
<keyword evidence="1" id="KW-0812">Transmembrane</keyword>
<feature type="transmembrane region" description="Helical" evidence="1">
    <location>
        <begin position="6"/>
        <end position="22"/>
    </location>
</feature>
<dbReference type="RefSeq" id="WP_072580451.1">
    <property type="nucleotide sequence ID" value="NZ_CP016020.1"/>
</dbReference>
<evidence type="ECO:0000313" key="3">
    <source>
        <dbReference type="Proteomes" id="UP000181936"/>
    </source>
</evidence>
<dbReference type="AlphaFoldDB" id="A0A1L3MTI2"/>
<name>A0A1L3MTI2_9BACI</name>
<dbReference type="Proteomes" id="UP000181936">
    <property type="component" value="Chromosome"/>
</dbReference>
<feature type="transmembrane region" description="Helical" evidence="1">
    <location>
        <begin position="99"/>
        <end position="121"/>
    </location>
</feature>